<name>A0A200QTP4_MACCD</name>
<reference evidence="2 3" key="1">
    <citation type="journal article" date="2017" name="Mol. Plant">
        <title>The Genome of Medicinal Plant Macleaya cordata Provides New Insights into Benzylisoquinoline Alkaloids Metabolism.</title>
        <authorList>
            <person name="Liu X."/>
            <person name="Liu Y."/>
            <person name="Huang P."/>
            <person name="Ma Y."/>
            <person name="Qing Z."/>
            <person name="Tang Q."/>
            <person name="Cao H."/>
            <person name="Cheng P."/>
            <person name="Zheng Y."/>
            <person name="Yuan Z."/>
            <person name="Zhou Y."/>
            <person name="Liu J."/>
            <person name="Tang Z."/>
            <person name="Zhuo Y."/>
            <person name="Zhang Y."/>
            <person name="Yu L."/>
            <person name="Huang J."/>
            <person name="Yang P."/>
            <person name="Peng Q."/>
            <person name="Zhang J."/>
            <person name="Jiang W."/>
            <person name="Zhang Z."/>
            <person name="Lin K."/>
            <person name="Ro D.K."/>
            <person name="Chen X."/>
            <person name="Xiong X."/>
            <person name="Shang Y."/>
            <person name="Huang S."/>
            <person name="Zeng J."/>
        </authorList>
    </citation>
    <scope>NUCLEOTIDE SEQUENCE [LARGE SCALE GENOMIC DNA]</scope>
    <source>
        <strain evidence="3">cv. BLH2017</strain>
        <tissue evidence="2">Root</tissue>
    </source>
</reference>
<accession>A0A200QTP4</accession>
<organism evidence="2 3">
    <name type="scientific">Macleaya cordata</name>
    <name type="common">Five-seeded plume-poppy</name>
    <name type="synonym">Bocconia cordata</name>
    <dbReference type="NCBI Taxonomy" id="56857"/>
    <lineage>
        <taxon>Eukaryota</taxon>
        <taxon>Viridiplantae</taxon>
        <taxon>Streptophyta</taxon>
        <taxon>Embryophyta</taxon>
        <taxon>Tracheophyta</taxon>
        <taxon>Spermatophyta</taxon>
        <taxon>Magnoliopsida</taxon>
        <taxon>Ranunculales</taxon>
        <taxon>Papaveraceae</taxon>
        <taxon>Papaveroideae</taxon>
        <taxon>Macleaya</taxon>
    </lineage>
</organism>
<gene>
    <name evidence="2" type="ORF">BVC80_1769g87</name>
</gene>
<evidence type="ECO:0000313" key="3">
    <source>
        <dbReference type="Proteomes" id="UP000195402"/>
    </source>
</evidence>
<proteinExistence type="predicted"/>
<comment type="caution">
    <text evidence="2">The sequence shown here is derived from an EMBL/GenBank/DDBJ whole genome shotgun (WGS) entry which is preliminary data.</text>
</comment>
<dbReference type="EMBL" id="MVGT01001095">
    <property type="protein sequence ID" value="OVA13820.1"/>
    <property type="molecule type" value="Genomic_DNA"/>
</dbReference>
<dbReference type="Proteomes" id="UP000195402">
    <property type="component" value="Unassembled WGS sequence"/>
</dbReference>
<evidence type="ECO:0000313" key="2">
    <source>
        <dbReference type="EMBL" id="OVA13820.1"/>
    </source>
</evidence>
<feature type="transmembrane region" description="Helical" evidence="1">
    <location>
        <begin position="58"/>
        <end position="77"/>
    </location>
</feature>
<keyword evidence="1" id="KW-0812">Transmembrane</keyword>
<keyword evidence="1" id="KW-0472">Membrane</keyword>
<evidence type="ECO:0000256" key="1">
    <source>
        <dbReference type="SAM" id="Phobius"/>
    </source>
</evidence>
<keyword evidence="1" id="KW-1133">Transmembrane helix</keyword>
<sequence length="80" mass="8178">MVAARSPVWCWWRDGCGDGHMVTMVVVAMVKWSSGRTVGADGGGGGDGTGGDAATSVVASWGAFVMVVVMAHGEMVVMTM</sequence>
<dbReference type="AlphaFoldDB" id="A0A200QTP4"/>
<dbReference type="InParanoid" id="A0A200QTP4"/>
<protein>
    <submittedName>
        <fullName evidence="2">Uncharacterized protein</fullName>
    </submittedName>
</protein>
<keyword evidence="3" id="KW-1185">Reference proteome</keyword>